<keyword evidence="1" id="KW-0732">Signal</keyword>
<feature type="domain" description="ZP" evidence="2">
    <location>
        <begin position="1"/>
        <end position="91"/>
    </location>
</feature>
<dbReference type="WBParaSite" id="ACAC_0000411501-mRNA-1">
    <property type="protein sequence ID" value="ACAC_0000411501-mRNA-1"/>
    <property type="gene ID" value="ACAC_0000411501"/>
</dbReference>
<evidence type="ECO:0000256" key="1">
    <source>
        <dbReference type="ARBA" id="ARBA00022729"/>
    </source>
</evidence>
<reference evidence="4" key="2">
    <citation type="submission" date="2017-02" db="UniProtKB">
        <authorList>
            <consortium name="WormBaseParasite"/>
        </authorList>
    </citation>
    <scope>IDENTIFICATION</scope>
</reference>
<accession>A0A0K0D220</accession>
<dbReference type="AlphaFoldDB" id="A0A0K0D220"/>
<dbReference type="Proteomes" id="UP000035642">
    <property type="component" value="Unassembled WGS sequence"/>
</dbReference>
<keyword evidence="3" id="KW-1185">Reference proteome</keyword>
<dbReference type="InterPro" id="IPR051962">
    <property type="entry name" value="Cuticlin"/>
</dbReference>
<name>A0A0K0D220_ANGCA</name>
<organism evidence="3 4">
    <name type="scientific">Angiostrongylus cantonensis</name>
    <name type="common">Rat lungworm</name>
    <dbReference type="NCBI Taxonomy" id="6313"/>
    <lineage>
        <taxon>Eukaryota</taxon>
        <taxon>Metazoa</taxon>
        <taxon>Ecdysozoa</taxon>
        <taxon>Nematoda</taxon>
        <taxon>Chromadorea</taxon>
        <taxon>Rhabditida</taxon>
        <taxon>Rhabditina</taxon>
        <taxon>Rhabditomorpha</taxon>
        <taxon>Strongyloidea</taxon>
        <taxon>Metastrongylidae</taxon>
        <taxon>Angiostrongylus</taxon>
    </lineage>
</organism>
<dbReference type="PANTHER" id="PTHR22907:SF47">
    <property type="entry name" value="CUTICLIN-6"/>
    <property type="match status" value="1"/>
</dbReference>
<proteinExistence type="predicted"/>
<dbReference type="PROSITE" id="PS51034">
    <property type="entry name" value="ZP_2"/>
    <property type="match status" value="1"/>
</dbReference>
<dbReference type="InterPro" id="IPR001507">
    <property type="entry name" value="ZP_dom"/>
</dbReference>
<reference evidence="3" key="1">
    <citation type="submission" date="2012-09" db="EMBL/GenBank/DDBJ databases">
        <authorList>
            <person name="Martin A.A."/>
        </authorList>
    </citation>
    <scope>NUCLEOTIDE SEQUENCE</scope>
</reference>
<dbReference type="PANTHER" id="PTHR22907">
    <property type="entry name" value="GH04558P"/>
    <property type="match status" value="1"/>
</dbReference>
<dbReference type="Pfam" id="PF25301">
    <property type="entry name" value="CUT_C"/>
    <property type="match status" value="1"/>
</dbReference>
<sequence length="141" mass="16007">MEENEKDTFGMLVHSCYVDNGYGDRVDILSEKGCGLDAVLLSTPDYDDSLRLATKAYHVFKYADRPVLQFQCQITLCLKYDGGCDGITPPKNCPTLYGENGVPNQLDDYSRVYRRQYGHLNRNDSNLDFYAKKPSKMNPTT</sequence>
<evidence type="ECO:0000259" key="2">
    <source>
        <dbReference type="PROSITE" id="PS51034"/>
    </source>
</evidence>
<evidence type="ECO:0000313" key="3">
    <source>
        <dbReference type="Proteomes" id="UP000035642"/>
    </source>
</evidence>
<protein>
    <submittedName>
        <fullName evidence="4">ZP domain-containing protein</fullName>
    </submittedName>
</protein>
<dbReference type="STRING" id="6313.A0A0K0D220"/>
<dbReference type="InterPro" id="IPR057475">
    <property type="entry name" value="CUT_C"/>
</dbReference>
<evidence type="ECO:0000313" key="4">
    <source>
        <dbReference type="WBParaSite" id="ACAC_0000411501-mRNA-1"/>
    </source>
</evidence>